<evidence type="ECO:0000256" key="4">
    <source>
        <dbReference type="ARBA" id="ARBA00022597"/>
    </source>
</evidence>
<comment type="similarity">
    <text evidence="2 9">Belongs to the SWEET sugar transporter family.</text>
</comment>
<evidence type="ECO:0000313" key="11">
    <source>
        <dbReference type="Proteomes" id="UP001307889"/>
    </source>
</evidence>
<dbReference type="PANTHER" id="PTHR10791">
    <property type="entry name" value="RAG1-ACTIVATING PROTEIN 1"/>
    <property type="match status" value="1"/>
</dbReference>
<keyword evidence="4 9" id="KW-0762">Sugar transport</keyword>
<evidence type="ECO:0000256" key="9">
    <source>
        <dbReference type="RuleBase" id="RU910715"/>
    </source>
</evidence>
<dbReference type="Gene3D" id="1.20.1280.290">
    <property type="match status" value="2"/>
</dbReference>
<comment type="subcellular location">
    <subcellularLocation>
        <location evidence="1">Endomembrane system</location>
        <topology evidence="1">Multi-pass membrane protein</topology>
    </subcellularLocation>
</comment>
<name>A0ABN7AZZ7_9HEMI</name>
<keyword evidence="6" id="KW-0677">Repeat</keyword>
<evidence type="ECO:0000313" key="10">
    <source>
        <dbReference type="EMBL" id="BES96899.1"/>
    </source>
</evidence>
<feature type="transmembrane region" description="Helical" evidence="9">
    <location>
        <begin position="71"/>
        <end position="89"/>
    </location>
</feature>
<dbReference type="PANTHER" id="PTHR10791:SF5">
    <property type="entry name" value="SUGAR TRANSPORTER SWEET"/>
    <property type="match status" value="1"/>
</dbReference>
<keyword evidence="11" id="KW-1185">Reference proteome</keyword>
<reference evidence="10 11" key="1">
    <citation type="submission" date="2023-09" db="EMBL/GenBank/DDBJ databases">
        <title>Nesidiocoris tenuis whole genome shotgun sequence.</title>
        <authorList>
            <person name="Shibata T."/>
            <person name="Shimoda M."/>
            <person name="Kobayashi T."/>
            <person name="Uehara T."/>
        </authorList>
    </citation>
    <scope>NUCLEOTIDE SEQUENCE [LARGE SCALE GENOMIC DNA]</scope>
    <source>
        <strain evidence="10 11">Japan</strain>
    </source>
</reference>
<feature type="transmembrane region" description="Helical" evidence="9">
    <location>
        <begin position="12"/>
        <end position="31"/>
    </location>
</feature>
<keyword evidence="7 9" id="KW-1133">Transmembrane helix</keyword>
<dbReference type="Proteomes" id="UP001307889">
    <property type="component" value="Chromosome 7"/>
</dbReference>
<dbReference type="InterPro" id="IPR004316">
    <property type="entry name" value="SWEET_rpt"/>
</dbReference>
<comment type="caution">
    <text evidence="9">Lacks conserved residue(s) required for the propagation of feature annotation.</text>
</comment>
<sequence>MRDYLKQYEGAVGASASIVTIAQFFSPVLIIKQIVQQGNTKNVDPTPFVGGIGMGLLFLRDGLMLGDGPMTIVNIVALALNAIYLLLFLSYHDDKAKVLSQFQKCTFGALAIIAYTFLDPGKERVAQIYGICITGLMFALISAPLIDLKNILRERDTRSLPFPMILSGTIVTMNWLVYGIIIDNGFMIVQNVVGLILSASQLSLFVICPLLKRMDEDKKKAL</sequence>
<gene>
    <name evidence="10" type="ORF">NTJ_09712</name>
</gene>
<accession>A0ABN7AZZ7</accession>
<dbReference type="EMBL" id="AP028915">
    <property type="protein sequence ID" value="BES96899.1"/>
    <property type="molecule type" value="Genomic_DNA"/>
</dbReference>
<comment type="function">
    <text evidence="9">Mediates sugar transport across membranes.</text>
</comment>
<keyword evidence="3 9" id="KW-0813">Transport</keyword>
<evidence type="ECO:0000256" key="2">
    <source>
        <dbReference type="ARBA" id="ARBA00007809"/>
    </source>
</evidence>
<dbReference type="Pfam" id="PF03083">
    <property type="entry name" value="MtN3_slv"/>
    <property type="match status" value="2"/>
</dbReference>
<dbReference type="InterPro" id="IPR047664">
    <property type="entry name" value="SWEET"/>
</dbReference>
<keyword evidence="8 9" id="KW-0472">Membrane</keyword>
<feature type="transmembrane region" description="Helical" evidence="9">
    <location>
        <begin position="188"/>
        <end position="211"/>
    </location>
</feature>
<feature type="transmembrane region" description="Helical" evidence="9">
    <location>
        <begin position="124"/>
        <end position="148"/>
    </location>
</feature>
<keyword evidence="5 9" id="KW-0812">Transmembrane</keyword>
<evidence type="ECO:0000256" key="5">
    <source>
        <dbReference type="ARBA" id="ARBA00022692"/>
    </source>
</evidence>
<evidence type="ECO:0000256" key="1">
    <source>
        <dbReference type="ARBA" id="ARBA00004127"/>
    </source>
</evidence>
<organism evidence="10 11">
    <name type="scientific">Nesidiocoris tenuis</name>
    <dbReference type="NCBI Taxonomy" id="355587"/>
    <lineage>
        <taxon>Eukaryota</taxon>
        <taxon>Metazoa</taxon>
        <taxon>Ecdysozoa</taxon>
        <taxon>Arthropoda</taxon>
        <taxon>Hexapoda</taxon>
        <taxon>Insecta</taxon>
        <taxon>Pterygota</taxon>
        <taxon>Neoptera</taxon>
        <taxon>Paraneoptera</taxon>
        <taxon>Hemiptera</taxon>
        <taxon>Heteroptera</taxon>
        <taxon>Panheteroptera</taxon>
        <taxon>Cimicomorpha</taxon>
        <taxon>Miridae</taxon>
        <taxon>Dicyphina</taxon>
        <taxon>Nesidiocoris</taxon>
    </lineage>
</organism>
<proteinExistence type="inferred from homology"/>
<feature type="transmembrane region" description="Helical" evidence="9">
    <location>
        <begin position="160"/>
        <end position="182"/>
    </location>
</feature>
<feature type="transmembrane region" description="Helical" evidence="9">
    <location>
        <begin position="101"/>
        <end position="118"/>
    </location>
</feature>
<evidence type="ECO:0000256" key="8">
    <source>
        <dbReference type="ARBA" id="ARBA00023136"/>
    </source>
</evidence>
<evidence type="ECO:0000256" key="7">
    <source>
        <dbReference type="ARBA" id="ARBA00022989"/>
    </source>
</evidence>
<protein>
    <recommendedName>
        <fullName evidence="9">Sugar transporter SWEET</fullName>
    </recommendedName>
</protein>
<evidence type="ECO:0000256" key="6">
    <source>
        <dbReference type="ARBA" id="ARBA00022737"/>
    </source>
</evidence>
<evidence type="ECO:0000256" key="3">
    <source>
        <dbReference type="ARBA" id="ARBA00022448"/>
    </source>
</evidence>